<evidence type="ECO:0000313" key="5">
    <source>
        <dbReference type="Proteomes" id="UP000800096"/>
    </source>
</evidence>
<reference evidence="4" key="1">
    <citation type="journal article" date="2020" name="Stud. Mycol.">
        <title>101 Dothideomycetes genomes: a test case for predicting lifestyles and emergence of pathogens.</title>
        <authorList>
            <person name="Haridas S."/>
            <person name="Albert R."/>
            <person name="Binder M."/>
            <person name="Bloem J."/>
            <person name="Labutti K."/>
            <person name="Salamov A."/>
            <person name="Andreopoulos B."/>
            <person name="Baker S."/>
            <person name="Barry K."/>
            <person name="Bills G."/>
            <person name="Bluhm B."/>
            <person name="Cannon C."/>
            <person name="Castanera R."/>
            <person name="Culley D."/>
            <person name="Daum C."/>
            <person name="Ezra D."/>
            <person name="Gonzalez J."/>
            <person name="Henrissat B."/>
            <person name="Kuo A."/>
            <person name="Liang C."/>
            <person name="Lipzen A."/>
            <person name="Lutzoni F."/>
            <person name="Magnuson J."/>
            <person name="Mondo S."/>
            <person name="Nolan M."/>
            <person name="Ohm R."/>
            <person name="Pangilinan J."/>
            <person name="Park H.-J."/>
            <person name="Ramirez L."/>
            <person name="Alfaro M."/>
            <person name="Sun H."/>
            <person name="Tritt A."/>
            <person name="Yoshinaga Y."/>
            <person name="Zwiers L.-H."/>
            <person name="Turgeon B."/>
            <person name="Goodwin S."/>
            <person name="Spatafora J."/>
            <person name="Crous P."/>
            <person name="Grigoriev I."/>
        </authorList>
    </citation>
    <scope>NUCLEOTIDE SEQUENCE</scope>
    <source>
        <strain evidence="4">HMLAC05119</strain>
    </source>
</reference>
<feature type="domain" description="RING-type" evidence="3">
    <location>
        <begin position="43"/>
        <end position="87"/>
    </location>
</feature>
<protein>
    <recommendedName>
        <fullName evidence="3">RING-type domain-containing protein</fullName>
    </recommendedName>
</protein>
<evidence type="ECO:0000313" key="4">
    <source>
        <dbReference type="EMBL" id="KAF1914446.1"/>
    </source>
</evidence>
<feature type="transmembrane region" description="Helical" evidence="2">
    <location>
        <begin position="242"/>
        <end position="263"/>
    </location>
</feature>
<dbReference type="OrthoDB" id="3691193at2759"/>
<keyword evidence="2" id="KW-0472">Membrane</keyword>
<dbReference type="Pfam" id="PF13639">
    <property type="entry name" value="zf-RING_2"/>
    <property type="match status" value="1"/>
</dbReference>
<dbReference type="SUPFAM" id="SSF57850">
    <property type="entry name" value="RING/U-box"/>
    <property type="match status" value="1"/>
</dbReference>
<keyword evidence="1" id="KW-0862">Zinc</keyword>
<sequence length="271" mass="30721">MFDNIFGAANVMLDKLLGISKATFVKEKVVPANDKDVFNDNRCAFCWGPYDEDHPGARVLPCNHVFGRDCLTQMINTTNGNHCSVCQTLWFRPDLHVAVGRWLADGLTRMLLCLIMATHKLDAKLYKLENKIEVAAGYPLQWFLHQILVFYLHSNNIMYYAALVSDNFTNLRVRNPQLNLKFVAFLTWLPTRQVQSCYLAYVSSSAMFPQPLLNSLCSLISAVSASLAITEVFDNLTSHKDIYLFAGILLSSAMIQFFVRTIMATWCPFLL</sequence>
<evidence type="ECO:0000256" key="2">
    <source>
        <dbReference type="SAM" id="Phobius"/>
    </source>
</evidence>
<dbReference type="PROSITE" id="PS50089">
    <property type="entry name" value="ZF_RING_2"/>
    <property type="match status" value="1"/>
</dbReference>
<keyword evidence="1" id="KW-0863">Zinc-finger</keyword>
<proteinExistence type="predicted"/>
<keyword evidence="5" id="KW-1185">Reference proteome</keyword>
<gene>
    <name evidence="4" type="ORF">BDU57DRAFT_540374</name>
</gene>
<name>A0A6A5QIB0_AMPQU</name>
<evidence type="ECO:0000259" key="3">
    <source>
        <dbReference type="PROSITE" id="PS50089"/>
    </source>
</evidence>
<keyword evidence="1" id="KW-0479">Metal-binding</keyword>
<evidence type="ECO:0000256" key="1">
    <source>
        <dbReference type="PROSITE-ProRule" id="PRU00175"/>
    </source>
</evidence>
<dbReference type="AlphaFoldDB" id="A0A6A5QIB0"/>
<dbReference type="InterPro" id="IPR001841">
    <property type="entry name" value="Znf_RING"/>
</dbReference>
<keyword evidence="2" id="KW-0812">Transmembrane</keyword>
<dbReference type="GO" id="GO:0008270">
    <property type="term" value="F:zinc ion binding"/>
    <property type="evidence" value="ECO:0007669"/>
    <property type="project" value="UniProtKB-KW"/>
</dbReference>
<dbReference type="InterPro" id="IPR013083">
    <property type="entry name" value="Znf_RING/FYVE/PHD"/>
</dbReference>
<dbReference type="Gene3D" id="3.30.40.10">
    <property type="entry name" value="Zinc/RING finger domain, C3HC4 (zinc finger)"/>
    <property type="match status" value="1"/>
</dbReference>
<keyword evidence="2" id="KW-1133">Transmembrane helix</keyword>
<dbReference type="Proteomes" id="UP000800096">
    <property type="component" value="Unassembled WGS sequence"/>
</dbReference>
<dbReference type="EMBL" id="ML979137">
    <property type="protein sequence ID" value="KAF1914446.1"/>
    <property type="molecule type" value="Genomic_DNA"/>
</dbReference>
<organism evidence="4 5">
    <name type="scientific">Ampelomyces quisqualis</name>
    <name type="common">Powdery mildew agent</name>
    <dbReference type="NCBI Taxonomy" id="50730"/>
    <lineage>
        <taxon>Eukaryota</taxon>
        <taxon>Fungi</taxon>
        <taxon>Dikarya</taxon>
        <taxon>Ascomycota</taxon>
        <taxon>Pezizomycotina</taxon>
        <taxon>Dothideomycetes</taxon>
        <taxon>Pleosporomycetidae</taxon>
        <taxon>Pleosporales</taxon>
        <taxon>Pleosporineae</taxon>
        <taxon>Phaeosphaeriaceae</taxon>
        <taxon>Ampelomyces</taxon>
    </lineage>
</organism>
<accession>A0A6A5QIB0</accession>